<dbReference type="AlphaFoldDB" id="A0A3S4XAU4"/>
<dbReference type="Proteomes" id="UP000271188">
    <property type="component" value="Chromosome"/>
</dbReference>
<feature type="binding site" evidence="3">
    <location>
        <position position="325"/>
    </location>
    <ligand>
        <name>CTP</name>
        <dbReference type="ChEBI" id="CHEBI:37563"/>
    </ligand>
</feature>
<comment type="pathway">
    <text evidence="3 4">Cofactor biosynthesis; coenzyme A biosynthesis; CoA from (R)-pantothenate: step 3/5.</text>
</comment>
<evidence type="ECO:0000256" key="4">
    <source>
        <dbReference type="RuleBase" id="RU364078"/>
    </source>
</evidence>
<dbReference type="Pfam" id="PF04127">
    <property type="entry name" value="DFP"/>
    <property type="match status" value="1"/>
</dbReference>
<dbReference type="PANTHER" id="PTHR14359:SF6">
    <property type="entry name" value="PHOSPHOPANTOTHENOYLCYSTEINE DECARBOXYLASE"/>
    <property type="match status" value="1"/>
</dbReference>
<comment type="similarity">
    <text evidence="3 4">In the N-terminal section; belongs to the HFCD (homo-oligomeric flavin containing Cys decarboxylase) superfamily.</text>
</comment>
<evidence type="ECO:0000256" key="3">
    <source>
        <dbReference type="HAMAP-Rule" id="MF_02225"/>
    </source>
</evidence>
<dbReference type="RefSeq" id="WP_126301595.1">
    <property type="nucleotide sequence ID" value="NZ_LR134495.1"/>
</dbReference>
<dbReference type="GO" id="GO:0015937">
    <property type="term" value="P:coenzyme A biosynthetic process"/>
    <property type="evidence" value="ECO:0007669"/>
    <property type="project" value="UniProtKB-UniRule"/>
</dbReference>
<keyword evidence="1 3" id="KW-0210">Decarboxylase</keyword>
<feature type="domain" description="DNA/pantothenate metabolism flavoprotein C-terminal" evidence="6">
    <location>
        <begin position="185"/>
        <end position="395"/>
    </location>
</feature>
<dbReference type="GO" id="GO:0004633">
    <property type="term" value="F:phosphopantothenoylcysteine decarboxylase activity"/>
    <property type="evidence" value="ECO:0007669"/>
    <property type="project" value="UniProtKB-UniRule"/>
</dbReference>
<evidence type="ECO:0000256" key="2">
    <source>
        <dbReference type="ARBA" id="ARBA00023239"/>
    </source>
</evidence>
<dbReference type="EC" id="6.3.2.5" evidence="3"/>
<feature type="binding site" evidence="3">
    <location>
        <position position="343"/>
    </location>
    <ligand>
        <name>CTP</name>
        <dbReference type="ChEBI" id="CHEBI:37563"/>
    </ligand>
</feature>
<evidence type="ECO:0000259" key="6">
    <source>
        <dbReference type="Pfam" id="PF04127"/>
    </source>
</evidence>
<keyword evidence="3 4" id="KW-0288">FMN</keyword>
<reference evidence="7" key="1">
    <citation type="submission" date="2018-12" db="EMBL/GenBank/DDBJ databases">
        <authorList>
            <consortium name="Pathogen Informatics"/>
        </authorList>
    </citation>
    <scope>NUCLEOTIDE SEQUENCE [LARGE SCALE GENOMIC DNA]</scope>
    <source>
        <strain evidence="7">NCTC10643</strain>
    </source>
</reference>
<dbReference type="Pfam" id="PF02441">
    <property type="entry name" value="Flavoprotein"/>
    <property type="match status" value="1"/>
</dbReference>
<comment type="function">
    <text evidence="4">Catalyzes two steps in the biosynthesis of coenzyme A. In the first step cysteine is conjugated to 4'-phosphopantothenate to form 4-phosphopantothenoylcysteine, in the latter compound is decarboxylated to form 4'-phosphopantotheine.</text>
</comment>
<dbReference type="GO" id="GO:0071513">
    <property type="term" value="C:phosphopantothenoylcysteine decarboxylase complex"/>
    <property type="evidence" value="ECO:0007669"/>
    <property type="project" value="TreeGrafter"/>
</dbReference>
<dbReference type="EMBL" id="LR134495">
    <property type="protein sequence ID" value="VEI76299.1"/>
    <property type="molecule type" value="Genomic_DNA"/>
</dbReference>
<comment type="cofactor">
    <cofactor evidence="3">
        <name>Mg(2+)</name>
        <dbReference type="ChEBI" id="CHEBI:18420"/>
    </cofactor>
</comment>
<dbReference type="GO" id="GO:0046872">
    <property type="term" value="F:metal ion binding"/>
    <property type="evidence" value="ECO:0007669"/>
    <property type="project" value="UniProtKB-KW"/>
</dbReference>
<feature type="domain" description="Flavoprotein" evidence="5">
    <location>
        <begin position="5"/>
        <end position="178"/>
    </location>
</feature>
<feature type="binding site" evidence="3">
    <location>
        <position position="278"/>
    </location>
    <ligand>
        <name>CTP</name>
        <dbReference type="ChEBI" id="CHEBI:37563"/>
    </ligand>
</feature>
<keyword evidence="3" id="KW-0511">Multifunctional enzyme</keyword>
<dbReference type="InterPro" id="IPR007085">
    <property type="entry name" value="DNA/pantothenate-metab_flavo_C"/>
</dbReference>
<sequence length="400" mass="43394">MLQNKKILVGITGGIAAYKTIEFIRHLKKANAEVRVVLTPAAEAFVTPLTLQAISGNAVSTSLLDPQAELTMGHIELAKWADLIVIAPASADFIARLRMGMGNDLLSTLCLATASPILLAPAMNQQMYKQIAVQENLSVLVNRGVQLIGPNSGFQACGDVGAGRMSEPEEIYQAVLAHFSINQDLQGLNVTITAGPTREAIDPVRYISNHSSGKMGYAIANAFAERGAKVTLISGPVNLPTPKNVERINVESAVEMEQQAVKFAQKSAIFIGCAAVADYRMAEISNQKIKKTDENDELTLKLVKNPDIIANVAHLTENRPFVVGFAAETQNMAEYAKSKLERKNLDMICANDVSGGQVFGQDQNALHLFWKNGEKTLPLADKSKLAESLVQEIVKHYREK</sequence>
<feature type="binding site" evidence="3">
    <location>
        <position position="288"/>
    </location>
    <ligand>
        <name>CTP</name>
        <dbReference type="ChEBI" id="CHEBI:37563"/>
    </ligand>
</feature>
<dbReference type="InterPro" id="IPR035929">
    <property type="entry name" value="CoaB-like_sf"/>
</dbReference>
<comment type="function">
    <text evidence="3">Catalyzes two sequential steps in the biosynthesis of coenzyme A. In the first step cysteine is conjugated to 4'-phosphopantothenate to form 4-phosphopantothenoylcysteine. In the second step the latter compound is decarboxylated to form 4'-phosphopantotheine.</text>
</comment>
<comment type="similarity">
    <text evidence="3 4">In the C-terminal section; belongs to the PPC synthetase family.</text>
</comment>
<dbReference type="EC" id="4.1.1.36" evidence="3"/>
<dbReference type="InterPro" id="IPR003382">
    <property type="entry name" value="Flavoprotein"/>
</dbReference>
<evidence type="ECO:0000256" key="1">
    <source>
        <dbReference type="ARBA" id="ARBA00022793"/>
    </source>
</evidence>
<dbReference type="GO" id="GO:0010181">
    <property type="term" value="F:FMN binding"/>
    <property type="evidence" value="ECO:0007669"/>
    <property type="project" value="UniProtKB-UniRule"/>
</dbReference>
<dbReference type="SUPFAM" id="SSF52507">
    <property type="entry name" value="Homo-oligomeric flavin-containing Cys decarboxylases, HFCD"/>
    <property type="match status" value="1"/>
</dbReference>
<feature type="region of interest" description="Phosphopantothenate--cysteine ligase" evidence="3">
    <location>
        <begin position="190"/>
        <end position="400"/>
    </location>
</feature>
<evidence type="ECO:0000313" key="8">
    <source>
        <dbReference type="Proteomes" id="UP000271188"/>
    </source>
</evidence>
<dbReference type="InterPro" id="IPR036551">
    <property type="entry name" value="Flavin_trans-like"/>
</dbReference>
<feature type="binding site" evidence="3">
    <location>
        <begin position="272"/>
        <end position="274"/>
    </location>
    <ligand>
        <name>CTP</name>
        <dbReference type="ChEBI" id="CHEBI:37563"/>
    </ligand>
</feature>
<dbReference type="UniPathway" id="UPA00241">
    <property type="reaction ID" value="UER00353"/>
</dbReference>
<dbReference type="Gene3D" id="3.40.50.10300">
    <property type="entry name" value="CoaB-like"/>
    <property type="match status" value="1"/>
</dbReference>
<feature type="region of interest" description="Phosphopantothenoylcysteine decarboxylase" evidence="3">
    <location>
        <begin position="1"/>
        <end position="189"/>
    </location>
</feature>
<name>A0A3S4XAU4_MANHA</name>
<dbReference type="PANTHER" id="PTHR14359">
    <property type="entry name" value="HOMO-OLIGOMERIC FLAVIN CONTAINING CYS DECARBOXYLASE FAMILY"/>
    <property type="match status" value="1"/>
</dbReference>
<comment type="catalytic activity">
    <reaction evidence="3 4">
        <text>(R)-4'-phosphopantothenate + L-cysteine + CTP = N-[(R)-4-phosphopantothenoyl]-L-cysteine + CMP + diphosphate + H(+)</text>
        <dbReference type="Rhea" id="RHEA:19397"/>
        <dbReference type="ChEBI" id="CHEBI:10986"/>
        <dbReference type="ChEBI" id="CHEBI:15378"/>
        <dbReference type="ChEBI" id="CHEBI:33019"/>
        <dbReference type="ChEBI" id="CHEBI:35235"/>
        <dbReference type="ChEBI" id="CHEBI:37563"/>
        <dbReference type="ChEBI" id="CHEBI:59458"/>
        <dbReference type="ChEBI" id="CHEBI:60377"/>
        <dbReference type="EC" id="6.3.2.5"/>
    </reaction>
</comment>
<feature type="binding site" evidence="3">
    <location>
        <position position="339"/>
    </location>
    <ligand>
        <name>CTP</name>
        <dbReference type="ChEBI" id="CHEBI:37563"/>
    </ligand>
</feature>
<dbReference type="GO" id="GO:0004632">
    <property type="term" value="F:phosphopantothenate--cysteine ligase activity"/>
    <property type="evidence" value="ECO:0007669"/>
    <property type="project" value="UniProtKB-UniRule"/>
</dbReference>
<comment type="cofactor">
    <cofactor evidence="3">
        <name>FMN</name>
        <dbReference type="ChEBI" id="CHEBI:58210"/>
    </cofactor>
    <text evidence="3">Binds 1 FMN per subunit.</text>
</comment>
<dbReference type="HAMAP" id="MF_02225">
    <property type="entry name" value="CoaBC"/>
    <property type="match status" value="1"/>
</dbReference>
<gene>
    <name evidence="3 7" type="primary">coaBC</name>
    <name evidence="7" type="ORF">NCTC10643_00794</name>
</gene>
<comment type="catalytic activity">
    <reaction evidence="3 4">
        <text>N-[(R)-4-phosphopantothenoyl]-L-cysteine + H(+) = (R)-4'-phosphopantetheine + CO2</text>
        <dbReference type="Rhea" id="RHEA:16793"/>
        <dbReference type="ChEBI" id="CHEBI:15378"/>
        <dbReference type="ChEBI" id="CHEBI:16526"/>
        <dbReference type="ChEBI" id="CHEBI:59458"/>
        <dbReference type="ChEBI" id="CHEBI:61723"/>
        <dbReference type="EC" id="4.1.1.36"/>
    </reaction>
</comment>
<keyword evidence="3 4" id="KW-0436">Ligase</keyword>
<keyword evidence="3 4" id="KW-0285">Flavoprotein</keyword>
<dbReference type="InterPro" id="IPR005252">
    <property type="entry name" value="CoaBC"/>
</dbReference>
<feature type="active site" description="Proton donor" evidence="3">
    <location>
        <position position="157"/>
    </location>
</feature>
<dbReference type="Gene3D" id="3.40.50.1950">
    <property type="entry name" value="Flavin prenyltransferase-like"/>
    <property type="match status" value="1"/>
</dbReference>
<keyword evidence="3" id="KW-0460">Magnesium</keyword>
<feature type="binding site" evidence="3">
    <location>
        <begin position="306"/>
        <end position="309"/>
    </location>
    <ligand>
        <name>CTP</name>
        <dbReference type="ChEBI" id="CHEBI:37563"/>
    </ligand>
</feature>
<dbReference type="GO" id="GO:0015941">
    <property type="term" value="P:pantothenate catabolic process"/>
    <property type="evidence" value="ECO:0007669"/>
    <property type="project" value="InterPro"/>
</dbReference>
<keyword evidence="3" id="KW-0479">Metal-binding</keyword>
<evidence type="ECO:0000259" key="5">
    <source>
        <dbReference type="Pfam" id="PF02441"/>
    </source>
</evidence>
<keyword evidence="2 3" id="KW-0456">Lyase</keyword>
<dbReference type="SUPFAM" id="SSF102645">
    <property type="entry name" value="CoaB-like"/>
    <property type="match status" value="1"/>
</dbReference>
<dbReference type="NCBIfam" id="TIGR00521">
    <property type="entry name" value="coaBC_dfp"/>
    <property type="match status" value="1"/>
</dbReference>
<evidence type="ECO:0000313" key="7">
    <source>
        <dbReference type="EMBL" id="VEI76299.1"/>
    </source>
</evidence>
<protein>
    <recommendedName>
        <fullName evidence="3">Coenzyme A biosynthesis bifunctional protein CoaBC</fullName>
    </recommendedName>
    <alternativeName>
        <fullName evidence="3">DNA/pantothenate metabolism flavoprotein</fullName>
    </alternativeName>
    <alternativeName>
        <fullName evidence="3">Phosphopantothenoylcysteine synthetase/decarboxylase</fullName>
        <shortName evidence="3">PPCS-PPCDC</shortName>
    </alternativeName>
    <domain>
        <recommendedName>
            <fullName evidence="3">Phosphopantothenoylcysteine decarboxylase</fullName>
            <shortName evidence="3">PPC decarboxylase</shortName>
            <shortName evidence="3">PPC-DC</shortName>
            <ecNumber evidence="3">4.1.1.36</ecNumber>
        </recommendedName>
        <alternativeName>
            <fullName evidence="3">CoaC</fullName>
        </alternativeName>
    </domain>
    <domain>
        <recommendedName>
            <fullName evidence="3">Phosphopantothenate--cysteine ligase</fullName>
            <ecNumber evidence="3">6.3.2.5</ecNumber>
        </recommendedName>
        <alternativeName>
            <fullName evidence="3">CoaB</fullName>
        </alternativeName>
        <alternativeName>
            <fullName evidence="3">Phosphopantothenoylcysteine synthetase</fullName>
            <shortName evidence="3">PPC synthetase</shortName>
            <shortName evidence="3">PPC-S</shortName>
        </alternativeName>
    </domain>
</protein>
<comment type="pathway">
    <text evidence="3 4">Cofactor biosynthesis; coenzyme A biosynthesis; CoA from (R)-pantothenate: step 2/5.</text>
</comment>
<proteinExistence type="inferred from homology"/>
<accession>A0A3S4XAU4</accession>
<organism evidence="7 8">
    <name type="scientific">Mannheimia haemolytica</name>
    <name type="common">Pasteurella haemolytica</name>
    <dbReference type="NCBI Taxonomy" id="75985"/>
    <lineage>
        <taxon>Bacteria</taxon>
        <taxon>Pseudomonadati</taxon>
        <taxon>Pseudomonadota</taxon>
        <taxon>Gammaproteobacteria</taxon>
        <taxon>Pasteurellales</taxon>
        <taxon>Pasteurellaceae</taxon>
        <taxon>Mannheimia</taxon>
    </lineage>
</organism>